<accession>A0A1M5VM28</accession>
<dbReference type="STRING" id="1121316.SAMN02745207_02346"/>
<evidence type="ECO:0000256" key="1">
    <source>
        <dbReference type="ARBA" id="ARBA00038322"/>
    </source>
</evidence>
<feature type="domain" description="Amine oxidase" evidence="2">
    <location>
        <begin position="11"/>
        <end position="484"/>
    </location>
</feature>
<organism evidence="3 4">
    <name type="scientific">Clostridium grantii DSM 8605</name>
    <dbReference type="NCBI Taxonomy" id="1121316"/>
    <lineage>
        <taxon>Bacteria</taxon>
        <taxon>Bacillati</taxon>
        <taxon>Bacillota</taxon>
        <taxon>Clostridia</taxon>
        <taxon>Eubacteriales</taxon>
        <taxon>Clostridiaceae</taxon>
        <taxon>Clostridium</taxon>
    </lineage>
</organism>
<dbReference type="EMBL" id="FQXM01000012">
    <property type="protein sequence ID" value="SHH76228.1"/>
    <property type="molecule type" value="Genomic_DNA"/>
</dbReference>
<sequence>MKKVIIIGAGISGLSAGIFARKNGLDAEIFEMHSLPGGECTGWNRNGYHFDNCIHWLTGTKKGTGLYEVWKELGAFENTDVYTAEYFFACNKEGRTLYMYKDLIKLEKHLKDISSEDKNQIENFIALIEKFQSMEVPIEKSIDMMNIIDYIKMAKKYGALGKDLKSLNKISVKEYASKFKNTLIGEALMNIVPHHFPASIIFFTLASFTSGNGGWPMGGSLKMSLRIENKFKTLGGKVNYNTKVQRIIVHNGSAVGIELENGQVVQGDYIISAVDANMLVTNLLEGKYKDKVFDKQFANEKSYSIFSSVDIGIGVACDLSHRAHRSSYEVPPFKCGKKTVDRIDIRHFCHEENFAPKGASVIRVTITDYEYEYWKILRETNKEKYDNEKKAIAYAIMKRLELIYPETKDKVETFDINTPITYERYCGAYKGAYMSFIPLPKVKSLYQNGKIQGINNLYVAGQWIMSPGGLPVACVSGKWAVQKIYKIEKYKQNSKN</sequence>
<dbReference type="PANTHER" id="PTHR43734">
    <property type="entry name" value="PHYTOENE DESATURASE"/>
    <property type="match status" value="1"/>
</dbReference>
<dbReference type="SUPFAM" id="SSF51905">
    <property type="entry name" value="FAD/NAD(P)-binding domain"/>
    <property type="match status" value="1"/>
</dbReference>
<dbReference type="GO" id="GO:0016491">
    <property type="term" value="F:oxidoreductase activity"/>
    <property type="evidence" value="ECO:0007669"/>
    <property type="project" value="InterPro"/>
</dbReference>
<dbReference type="InterPro" id="IPR002937">
    <property type="entry name" value="Amino_oxidase"/>
</dbReference>
<dbReference type="InterPro" id="IPR036188">
    <property type="entry name" value="FAD/NAD-bd_sf"/>
</dbReference>
<keyword evidence="4" id="KW-1185">Reference proteome</keyword>
<evidence type="ECO:0000259" key="2">
    <source>
        <dbReference type="Pfam" id="PF01593"/>
    </source>
</evidence>
<dbReference type="Proteomes" id="UP000184447">
    <property type="component" value="Unassembled WGS sequence"/>
</dbReference>
<reference evidence="3 4" key="1">
    <citation type="submission" date="2016-11" db="EMBL/GenBank/DDBJ databases">
        <authorList>
            <person name="Jaros S."/>
            <person name="Januszkiewicz K."/>
            <person name="Wedrychowicz H."/>
        </authorList>
    </citation>
    <scope>NUCLEOTIDE SEQUENCE [LARGE SCALE GENOMIC DNA]</scope>
    <source>
        <strain evidence="3 4">DSM 8605</strain>
    </source>
</reference>
<gene>
    <name evidence="3" type="ORF">SAMN02745207_02346</name>
</gene>
<evidence type="ECO:0000313" key="3">
    <source>
        <dbReference type="EMBL" id="SHH76228.1"/>
    </source>
</evidence>
<dbReference type="Pfam" id="PF01593">
    <property type="entry name" value="Amino_oxidase"/>
    <property type="match status" value="1"/>
</dbReference>
<dbReference type="RefSeq" id="WP_073338614.1">
    <property type="nucleotide sequence ID" value="NZ_FQXM01000012.1"/>
</dbReference>
<comment type="similarity">
    <text evidence="1">Belongs to the carotenoid/retinoid oxidoreductase family. CrtN subfamily.</text>
</comment>
<dbReference type="PANTHER" id="PTHR43734:SF1">
    <property type="entry name" value="PHYTOENE DESATURASE"/>
    <property type="match status" value="1"/>
</dbReference>
<protein>
    <submittedName>
        <fullName evidence="3">Phytoene dehydrogenase-related protein</fullName>
    </submittedName>
</protein>
<evidence type="ECO:0000313" key="4">
    <source>
        <dbReference type="Proteomes" id="UP000184447"/>
    </source>
</evidence>
<name>A0A1M5VM28_9CLOT</name>
<dbReference type="AlphaFoldDB" id="A0A1M5VM28"/>
<dbReference type="OrthoDB" id="9814556at2"/>
<proteinExistence type="inferred from homology"/>
<dbReference type="Gene3D" id="3.50.50.60">
    <property type="entry name" value="FAD/NAD(P)-binding domain"/>
    <property type="match status" value="2"/>
</dbReference>